<dbReference type="CDD" id="cd01071">
    <property type="entry name" value="PBP2_PhnD_like"/>
    <property type="match status" value="1"/>
</dbReference>
<dbReference type="PANTHER" id="PTHR35841:SF1">
    <property type="entry name" value="PHOSPHONATES-BINDING PERIPLASMIC PROTEIN"/>
    <property type="match status" value="1"/>
</dbReference>
<sequence>MDLKKTVLTAIAIITIGSLAYFMKTAPGSNSIFEFINIDNVFNLKSQSDFTLPDCGFKYSRRLRFSIVSYSEPEKIFKKGQAIKDYLEANMSLEVKIVVLRDYSSLIDLLKVGQVEVVWAAPLIYKTVKDSINYNLLLKTLEGASPYYEGAIAVRKDSGIKSIEDLKGKRMAFVDEASTSGFFLQNKMINDLGHSSLTFFSEFEFVGSHDRALQLLYEGRFDAASVGLLAMNVAGVDTDELAIIAKTPKIPNAPILVNNAVDPATRARIYELFIAPSKHRKGAEFIKTLDEIDRFSGFTTADTSEYEF</sequence>
<evidence type="ECO:0008006" key="5">
    <source>
        <dbReference type="Google" id="ProtNLM"/>
    </source>
</evidence>
<dbReference type="NCBIfam" id="TIGR01098">
    <property type="entry name" value="3A0109s03R"/>
    <property type="match status" value="1"/>
</dbReference>
<reference evidence="3 4" key="1">
    <citation type="journal article" date="2016" name="Nat. Commun.">
        <title>Thousands of microbial genomes shed light on interconnected biogeochemical processes in an aquifer system.</title>
        <authorList>
            <person name="Anantharaman K."/>
            <person name="Brown C.T."/>
            <person name="Hug L.A."/>
            <person name="Sharon I."/>
            <person name="Castelle C.J."/>
            <person name="Probst A.J."/>
            <person name="Thomas B.C."/>
            <person name="Singh A."/>
            <person name="Wilkins M.J."/>
            <person name="Karaoz U."/>
            <person name="Brodie E.L."/>
            <person name="Williams K.H."/>
            <person name="Hubbard S.S."/>
            <person name="Banfield J.F."/>
        </authorList>
    </citation>
    <scope>NUCLEOTIDE SEQUENCE [LARGE SCALE GENOMIC DNA]</scope>
</reference>
<dbReference type="GO" id="GO:0055085">
    <property type="term" value="P:transmembrane transport"/>
    <property type="evidence" value="ECO:0007669"/>
    <property type="project" value="InterPro"/>
</dbReference>
<dbReference type="Gene3D" id="3.40.190.10">
    <property type="entry name" value="Periplasmic binding protein-like II"/>
    <property type="match status" value="2"/>
</dbReference>
<dbReference type="STRING" id="1817813.A2008_12495"/>
<evidence type="ECO:0000313" key="4">
    <source>
        <dbReference type="Proteomes" id="UP000178735"/>
    </source>
</evidence>
<dbReference type="AlphaFoldDB" id="A0A1F7X1B2"/>
<comment type="caution">
    <text evidence="3">The sequence shown here is derived from an EMBL/GenBank/DDBJ whole genome shotgun (WGS) entry which is preliminary data.</text>
</comment>
<dbReference type="SUPFAM" id="SSF53850">
    <property type="entry name" value="Periplasmic binding protein-like II"/>
    <property type="match status" value="1"/>
</dbReference>
<dbReference type="GO" id="GO:0043190">
    <property type="term" value="C:ATP-binding cassette (ABC) transporter complex"/>
    <property type="evidence" value="ECO:0007669"/>
    <property type="project" value="InterPro"/>
</dbReference>
<organism evidence="3 4">
    <name type="scientific">Candidatus Wallbacteria bacterium GWC2_49_35</name>
    <dbReference type="NCBI Taxonomy" id="1817813"/>
    <lineage>
        <taxon>Bacteria</taxon>
        <taxon>Candidatus Walliibacteriota</taxon>
    </lineage>
</organism>
<protein>
    <recommendedName>
        <fullName evidence="5">Solute-binding protein family 3/N-terminal domain-containing protein</fullName>
    </recommendedName>
</protein>
<gene>
    <name evidence="3" type="ORF">A2008_12495</name>
</gene>
<keyword evidence="2" id="KW-0732">Signal</keyword>
<dbReference type="PANTHER" id="PTHR35841">
    <property type="entry name" value="PHOSPHONATES-BINDING PERIPLASMIC PROTEIN"/>
    <property type="match status" value="1"/>
</dbReference>
<accession>A0A1F7X1B2</accession>
<dbReference type="Pfam" id="PF12974">
    <property type="entry name" value="Phosphonate-bd"/>
    <property type="match status" value="1"/>
</dbReference>
<evidence type="ECO:0000256" key="2">
    <source>
        <dbReference type="ARBA" id="ARBA00022729"/>
    </source>
</evidence>
<comment type="similarity">
    <text evidence="1">Belongs to the phosphate/phosphite/phosphonate binding protein family.</text>
</comment>
<evidence type="ECO:0000313" key="3">
    <source>
        <dbReference type="EMBL" id="OGM08757.1"/>
    </source>
</evidence>
<proteinExistence type="inferred from homology"/>
<dbReference type="EMBL" id="MGFH01000004">
    <property type="protein sequence ID" value="OGM08757.1"/>
    <property type="molecule type" value="Genomic_DNA"/>
</dbReference>
<evidence type="ECO:0000256" key="1">
    <source>
        <dbReference type="ARBA" id="ARBA00007162"/>
    </source>
</evidence>
<dbReference type="Proteomes" id="UP000178735">
    <property type="component" value="Unassembled WGS sequence"/>
</dbReference>
<name>A0A1F7X1B2_9BACT</name>
<dbReference type="InterPro" id="IPR005770">
    <property type="entry name" value="PhnD"/>
</dbReference>